<dbReference type="InterPro" id="IPR036890">
    <property type="entry name" value="HATPase_C_sf"/>
</dbReference>
<evidence type="ECO:0000259" key="10">
    <source>
        <dbReference type="PROSITE" id="PS50109"/>
    </source>
</evidence>
<dbReference type="InterPro" id="IPR004358">
    <property type="entry name" value="Sig_transdc_His_kin-like_C"/>
</dbReference>
<dbReference type="SUPFAM" id="SSF47384">
    <property type="entry name" value="Homodimeric domain of signal transducing histidine kinase"/>
    <property type="match status" value="1"/>
</dbReference>
<dbReference type="SMART" id="SM00388">
    <property type="entry name" value="HisKA"/>
    <property type="match status" value="1"/>
</dbReference>
<dbReference type="PANTHER" id="PTHR43065:SF42">
    <property type="entry name" value="TWO-COMPONENT SENSOR PPRA"/>
    <property type="match status" value="1"/>
</dbReference>
<dbReference type="InterPro" id="IPR013767">
    <property type="entry name" value="PAS_fold"/>
</dbReference>
<dbReference type="SUPFAM" id="SSF55874">
    <property type="entry name" value="ATPase domain of HSP90 chaperone/DNA topoisomerase II/histidine kinase"/>
    <property type="match status" value="1"/>
</dbReference>
<dbReference type="Gene3D" id="3.30.450.20">
    <property type="entry name" value="PAS domain"/>
    <property type="match status" value="2"/>
</dbReference>
<evidence type="ECO:0000313" key="14">
    <source>
        <dbReference type="Proteomes" id="UP000618926"/>
    </source>
</evidence>
<comment type="caution">
    <text evidence="13">The sequence shown here is derived from an EMBL/GenBank/DDBJ whole genome shotgun (WGS) entry which is preliminary data.</text>
</comment>
<dbReference type="SUPFAM" id="SSF55785">
    <property type="entry name" value="PYP-like sensor domain (PAS domain)"/>
    <property type="match status" value="2"/>
</dbReference>
<accession>A0ABR9NW53</accession>
<keyword evidence="6" id="KW-0418">Kinase</keyword>
<evidence type="ECO:0000313" key="13">
    <source>
        <dbReference type="EMBL" id="MBE2888473.1"/>
    </source>
</evidence>
<keyword evidence="7" id="KW-0067">ATP-binding</keyword>
<gene>
    <name evidence="13" type="ORF">IIE05_10885</name>
</gene>
<evidence type="ECO:0000256" key="8">
    <source>
        <dbReference type="ARBA" id="ARBA00023012"/>
    </source>
</evidence>
<dbReference type="EMBL" id="JADBFD010000014">
    <property type="protein sequence ID" value="MBE2888473.1"/>
    <property type="molecule type" value="Genomic_DNA"/>
</dbReference>
<evidence type="ECO:0000259" key="11">
    <source>
        <dbReference type="PROSITE" id="PS50112"/>
    </source>
</evidence>
<organism evidence="13 14">
    <name type="scientific">Geobacter anodireducens</name>
    <dbReference type="NCBI Taxonomy" id="1340425"/>
    <lineage>
        <taxon>Bacteria</taxon>
        <taxon>Pseudomonadati</taxon>
        <taxon>Thermodesulfobacteriota</taxon>
        <taxon>Desulfuromonadia</taxon>
        <taxon>Geobacterales</taxon>
        <taxon>Geobacteraceae</taxon>
        <taxon>Geobacter</taxon>
    </lineage>
</organism>
<dbReference type="InterPro" id="IPR003594">
    <property type="entry name" value="HATPase_dom"/>
</dbReference>
<sequence>MSIRFKIGILALVVTASVSVMALTAIFSVRNLSDEVDLLRTHQIITQLSVVKLSRDMNYLSRLSRDIMLGGDYERDIKAVNDIADKVSNHFDLLYKAADNFETKGLITKAHYDTNDWLNSTKVVLAELGKNPTEDRHKAYKEYERDITPKAMKARESFEKILQCSEKDFKGGVEVFENTMARSATAVIIVSIIAIVIIVLSFVVILRTILIEIENRRHAEEALSASDKTARALLDGIDNSTYLIDPDGIVLAINATAAKRAGKDANKLVGSCLWDFYLPSGISHKRKQMAAQVIATCRAARFEDERNGLIFDHTYYPVFNDAGAVVKIAVMSIDVTEQKKALKALEESEKRFRTLIEDAPIGISMSRDLRYTYVNRAYTTIFGFNDPSELIGTYIGDRIAPQCRSEITGLVRRCLDGGKVPFEFETIGMRKDGLRFPCYVDITRLTFDDGPMSISFTRDFTERKQAWDLMIQTEKMVMIGGLAAGMAHEINNPVGIIIQNLQNIERRLAVDSPDNQAVADGLGINLPQVGSYLDKRGIFKLLVTIRNAGERTARIVSNMLQFSRKSDSEHKLSDLPLVIERTMEMAANDYDLMKKYNFNSINFVRHFSPDLPQVKVNVTEIEQVMINILKNSAQAMSCYGTPDPEINLSAYREDQMVVVKVADNGPGMDEQTRKRIFEPFFTTKEVGFGTGLGLFVSYTLITQSHKGVFTVDSIPGNGACFTIKLPLD</sequence>
<dbReference type="PROSITE" id="PS50109">
    <property type="entry name" value="HIS_KIN"/>
    <property type="match status" value="1"/>
</dbReference>
<dbReference type="Pfam" id="PF00989">
    <property type="entry name" value="PAS"/>
    <property type="match status" value="1"/>
</dbReference>
<feature type="domain" description="PAC" evidence="12">
    <location>
        <begin position="296"/>
        <end position="347"/>
    </location>
</feature>
<evidence type="ECO:0000256" key="6">
    <source>
        <dbReference type="ARBA" id="ARBA00022777"/>
    </source>
</evidence>
<keyword evidence="14" id="KW-1185">Reference proteome</keyword>
<dbReference type="InterPro" id="IPR000700">
    <property type="entry name" value="PAS-assoc_C"/>
</dbReference>
<keyword evidence="4" id="KW-0808">Transferase</keyword>
<dbReference type="Pfam" id="PF08448">
    <property type="entry name" value="PAS_4"/>
    <property type="match status" value="1"/>
</dbReference>
<dbReference type="SMART" id="SM00091">
    <property type="entry name" value="PAS"/>
    <property type="match status" value="2"/>
</dbReference>
<dbReference type="InterPro" id="IPR003661">
    <property type="entry name" value="HisK_dim/P_dom"/>
</dbReference>
<dbReference type="Proteomes" id="UP000618926">
    <property type="component" value="Unassembled WGS sequence"/>
</dbReference>
<dbReference type="CDD" id="cd00130">
    <property type="entry name" value="PAS"/>
    <property type="match status" value="1"/>
</dbReference>
<dbReference type="InterPro" id="IPR005467">
    <property type="entry name" value="His_kinase_dom"/>
</dbReference>
<dbReference type="PROSITE" id="PS50113">
    <property type="entry name" value="PAC"/>
    <property type="match status" value="1"/>
</dbReference>
<dbReference type="Gene3D" id="3.30.565.10">
    <property type="entry name" value="Histidine kinase-like ATPase, C-terminal domain"/>
    <property type="match status" value="1"/>
</dbReference>
<dbReference type="InterPro" id="IPR035965">
    <property type="entry name" value="PAS-like_dom_sf"/>
</dbReference>
<evidence type="ECO:0000256" key="1">
    <source>
        <dbReference type="ARBA" id="ARBA00000085"/>
    </source>
</evidence>
<evidence type="ECO:0000259" key="12">
    <source>
        <dbReference type="PROSITE" id="PS50113"/>
    </source>
</evidence>
<keyword evidence="3" id="KW-0597">Phosphoprotein</keyword>
<dbReference type="NCBIfam" id="TIGR00229">
    <property type="entry name" value="sensory_box"/>
    <property type="match status" value="1"/>
</dbReference>
<protein>
    <recommendedName>
        <fullName evidence="2">histidine kinase</fullName>
        <ecNumber evidence="2">2.7.13.3</ecNumber>
    </recommendedName>
</protein>
<keyword evidence="9" id="KW-1133">Transmembrane helix</keyword>
<dbReference type="InterPro" id="IPR000014">
    <property type="entry name" value="PAS"/>
</dbReference>
<evidence type="ECO:0000256" key="2">
    <source>
        <dbReference type="ARBA" id="ARBA00012438"/>
    </source>
</evidence>
<evidence type="ECO:0000256" key="4">
    <source>
        <dbReference type="ARBA" id="ARBA00022679"/>
    </source>
</evidence>
<evidence type="ECO:0000256" key="7">
    <source>
        <dbReference type="ARBA" id="ARBA00022840"/>
    </source>
</evidence>
<dbReference type="InterPro" id="IPR036097">
    <property type="entry name" value="HisK_dim/P_sf"/>
</dbReference>
<dbReference type="PRINTS" id="PR00344">
    <property type="entry name" value="BCTRLSENSOR"/>
</dbReference>
<dbReference type="EC" id="2.7.13.3" evidence="2"/>
<evidence type="ECO:0000256" key="3">
    <source>
        <dbReference type="ARBA" id="ARBA00022553"/>
    </source>
</evidence>
<keyword evidence="5" id="KW-0547">Nucleotide-binding</keyword>
<feature type="domain" description="Histidine kinase" evidence="10">
    <location>
        <begin position="485"/>
        <end position="728"/>
    </location>
</feature>
<dbReference type="SMART" id="SM00387">
    <property type="entry name" value="HATPase_c"/>
    <property type="match status" value="1"/>
</dbReference>
<comment type="catalytic activity">
    <reaction evidence="1">
        <text>ATP + protein L-histidine = ADP + protein N-phospho-L-histidine.</text>
        <dbReference type="EC" id="2.7.13.3"/>
    </reaction>
</comment>
<dbReference type="PANTHER" id="PTHR43065">
    <property type="entry name" value="SENSOR HISTIDINE KINASE"/>
    <property type="match status" value="1"/>
</dbReference>
<name>A0ABR9NW53_9BACT</name>
<dbReference type="InterPro" id="IPR013656">
    <property type="entry name" value="PAS_4"/>
</dbReference>
<keyword evidence="9" id="KW-0812">Transmembrane</keyword>
<dbReference type="PROSITE" id="PS50112">
    <property type="entry name" value="PAS"/>
    <property type="match status" value="1"/>
</dbReference>
<keyword evidence="9" id="KW-0472">Membrane</keyword>
<evidence type="ECO:0000256" key="9">
    <source>
        <dbReference type="SAM" id="Phobius"/>
    </source>
</evidence>
<dbReference type="RefSeq" id="WP_192905598.1">
    <property type="nucleotide sequence ID" value="NZ_JADBFD010000014.1"/>
</dbReference>
<feature type="domain" description="PAS" evidence="11">
    <location>
        <begin position="226"/>
        <end position="280"/>
    </location>
</feature>
<proteinExistence type="predicted"/>
<evidence type="ECO:0000256" key="5">
    <source>
        <dbReference type="ARBA" id="ARBA00022741"/>
    </source>
</evidence>
<keyword evidence="8" id="KW-0902">Two-component regulatory system</keyword>
<dbReference type="CDD" id="cd00082">
    <property type="entry name" value="HisKA"/>
    <property type="match status" value="1"/>
</dbReference>
<reference evidence="13 14" key="1">
    <citation type="submission" date="2020-10" db="EMBL/GenBank/DDBJ databases">
        <title>Investigation of anaerobic biodegradation of phenanthrene by a sulfate-dependent Geobacter anodireducens strain PheS2.</title>
        <authorList>
            <person name="Zhang Z."/>
        </authorList>
    </citation>
    <scope>NUCLEOTIDE SEQUENCE [LARGE SCALE GENOMIC DNA]</scope>
    <source>
        <strain evidence="13 14">PheS2</strain>
    </source>
</reference>
<dbReference type="Pfam" id="PF02518">
    <property type="entry name" value="HATPase_c"/>
    <property type="match status" value="1"/>
</dbReference>
<dbReference type="Gene3D" id="1.10.287.130">
    <property type="match status" value="1"/>
</dbReference>
<feature type="transmembrane region" description="Helical" evidence="9">
    <location>
        <begin position="186"/>
        <end position="210"/>
    </location>
</feature>